<proteinExistence type="predicted"/>
<evidence type="ECO:0000313" key="2">
    <source>
        <dbReference type="Proteomes" id="UP000479000"/>
    </source>
</evidence>
<evidence type="ECO:0000313" key="1">
    <source>
        <dbReference type="EMBL" id="CAB0017358.1"/>
    </source>
</evidence>
<gene>
    <name evidence="1" type="ORF">NTEN_LOCUS21376</name>
</gene>
<feature type="non-terminal residue" evidence="1">
    <location>
        <position position="124"/>
    </location>
</feature>
<organism evidence="1 2">
    <name type="scientific">Nesidiocoris tenuis</name>
    <dbReference type="NCBI Taxonomy" id="355587"/>
    <lineage>
        <taxon>Eukaryota</taxon>
        <taxon>Metazoa</taxon>
        <taxon>Ecdysozoa</taxon>
        <taxon>Arthropoda</taxon>
        <taxon>Hexapoda</taxon>
        <taxon>Insecta</taxon>
        <taxon>Pterygota</taxon>
        <taxon>Neoptera</taxon>
        <taxon>Paraneoptera</taxon>
        <taxon>Hemiptera</taxon>
        <taxon>Heteroptera</taxon>
        <taxon>Panheteroptera</taxon>
        <taxon>Cimicomorpha</taxon>
        <taxon>Miridae</taxon>
        <taxon>Dicyphina</taxon>
        <taxon>Nesidiocoris</taxon>
    </lineage>
</organism>
<sequence>MKRESKIYSFKEQQEEILLRKELEEKKRKEGKFEPKSHIFSDTSMRKAITDVDQLGKKLTAPALTYLLPMIEVASLGVSSTDPLIPICIRILSTQAKLRKSDGHLHDPGLLPRCQLITLLINII</sequence>
<reference evidence="1 2" key="1">
    <citation type="submission" date="2020-02" db="EMBL/GenBank/DDBJ databases">
        <authorList>
            <person name="Ferguson B K."/>
        </authorList>
    </citation>
    <scope>NUCLEOTIDE SEQUENCE [LARGE SCALE GENOMIC DNA]</scope>
</reference>
<name>A0A6H5HRE5_9HEMI</name>
<accession>A0A6H5HRE5</accession>
<keyword evidence="2" id="KW-1185">Reference proteome</keyword>
<protein>
    <submittedName>
        <fullName evidence="1">Uncharacterized protein</fullName>
    </submittedName>
</protein>
<dbReference type="EMBL" id="CADCXU010031287">
    <property type="protein sequence ID" value="CAB0017358.1"/>
    <property type="molecule type" value="Genomic_DNA"/>
</dbReference>
<dbReference type="Proteomes" id="UP000479000">
    <property type="component" value="Unassembled WGS sequence"/>
</dbReference>
<dbReference type="OrthoDB" id="5148094at2759"/>
<dbReference type="AlphaFoldDB" id="A0A6H5HRE5"/>